<dbReference type="AlphaFoldDB" id="A0A8H7MZT8"/>
<evidence type="ECO:0000313" key="1">
    <source>
        <dbReference type="EMBL" id="KAF9749615.1"/>
    </source>
</evidence>
<proteinExistence type="predicted"/>
<reference evidence="1" key="1">
    <citation type="submission" date="2020-10" db="EMBL/GenBank/DDBJ databases">
        <title>High-Quality Genome Resource of Clonostachys rosea strain S41 by Oxford Nanopore Long-Read Sequencing.</title>
        <authorList>
            <person name="Wang H."/>
        </authorList>
    </citation>
    <scope>NUCLEOTIDE SEQUENCE</scope>
    <source>
        <strain evidence="1">S41</strain>
    </source>
</reference>
<comment type="caution">
    <text evidence="1">The sequence shown here is derived from an EMBL/GenBank/DDBJ whole genome shotgun (WGS) entry which is preliminary data.</text>
</comment>
<accession>A0A8H7MZT8</accession>
<evidence type="ECO:0000313" key="2">
    <source>
        <dbReference type="Proteomes" id="UP000616885"/>
    </source>
</evidence>
<gene>
    <name evidence="1" type="ORF">IM811_015642</name>
</gene>
<dbReference type="EMBL" id="JADCTT010000007">
    <property type="protein sequence ID" value="KAF9749615.1"/>
    <property type="molecule type" value="Genomic_DNA"/>
</dbReference>
<name>A0A8H7MZT8_BIOOC</name>
<organism evidence="1 2">
    <name type="scientific">Bionectria ochroleuca</name>
    <name type="common">Gliocladium roseum</name>
    <dbReference type="NCBI Taxonomy" id="29856"/>
    <lineage>
        <taxon>Eukaryota</taxon>
        <taxon>Fungi</taxon>
        <taxon>Dikarya</taxon>
        <taxon>Ascomycota</taxon>
        <taxon>Pezizomycotina</taxon>
        <taxon>Sordariomycetes</taxon>
        <taxon>Hypocreomycetidae</taxon>
        <taxon>Hypocreales</taxon>
        <taxon>Bionectriaceae</taxon>
        <taxon>Clonostachys</taxon>
    </lineage>
</organism>
<dbReference type="Proteomes" id="UP000616885">
    <property type="component" value="Unassembled WGS sequence"/>
</dbReference>
<protein>
    <submittedName>
        <fullName evidence="1">Uncharacterized protein</fullName>
    </submittedName>
</protein>
<sequence>MVGESGRSWSKWSAAQRRKLVVEQFDNVFGRAARDKGIAVPAPVNVIELEWIKEPWCRGAPSPVAMPGMLTSDSGKAMRTCMEASISLALRLQLCGRATWKAQYDQAPEVHKKLLTPWNDRSLEY</sequence>
<dbReference type="SUPFAM" id="SSF54373">
    <property type="entry name" value="FAD-linked reductases, C-terminal domain"/>
    <property type="match status" value="1"/>
</dbReference>
<dbReference type="Gene3D" id="3.90.660.10">
    <property type="match status" value="1"/>
</dbReference>